<organism evidence="1 2">
    <name type="scientific">Gigaspora margarita</name>
    <dbReference type="NCBI Taxonomy" id="4874"/>
    <lineage>
        <taxon>Eukaryota</taxon>
        <taxon>Fungi</taxon>
        <taxon>Fungi incertae sedis</taxon>
        <taxon>Mucoromycota</taxon>
        <taxon>Glomeromycotina</taxon>
        <taxon>Glomeromycetes</taxon>
        <taxon>Diversisporales</taxon>
        <taxon>Gigasporaceae</taxon>
        <taxon>Gigaspora</taxon>
    </lineage>
</organism>
<proteinExistence type="predicted"/>
<evidence type="ECO:0000313" key="1">
    <source>
        <dbReference type="EMBL" id="CAG8830561.1"/>
    </source>
</evidence>
<dbReference type="Proteomes" id="UP000789901">
    <property type="component" value="Unassembled WGS sequence"/>
</dbReference>
<evidence type="ECO:0000313" key="2">
    <source>
        <dbReference type="Proteomes" id="UP000789901"/>
    </source>
</evidence>
<keyword evidence="2" id="KW-1185">Reference proteome</keyword>
<name>A0ABN7WHU7_GIGMA</name>
<feature type="non-terminal residue" evidence="1">
    <location>
        <position position="49"/>
    </location>
</feature>
<accession>A0ABN7WHU7</accession>
<protein>
    <submittedName>
        <fullName evidence="1">6777_t:CDS:1</fullName>
    </submittedName>
</protein>
<dbReference type="EMBL" id="CAJVQB010042638">
    <property type="protein sequence ID" value="CAG8830561.1"/>
    <property type="molecule type" value="Genomic_DNA"/>
</dbReference>
<comment type="caution">
    <text evidence="1">The sequence shown here is derived from an EMBL/GenBank/DDBJ whole genome shotgun (WGS) entry which is preliminary data.</text>
</comment>
<reference evidence="1 2" key="1">
    <citation type="submission" date="2021-06" db="EMBL/GenBank/DDBJ databases">
        <authorList>
            <person name="Kallberg Y."/>
            <person name="Tangrot J."/>
            <person name="Rosling A."/>
        </authorList>
    </citation>
    <scope>NUCLEOTIDE SEQUENCE [LARGE SCALE GENOMIC DNA]</scope>
    <source>
        <strain evidence="1 2">120-4 pot B 10/14</strain>
    </source>
</reference>
<sequence>MVQKLGNTYELYCSNIAIVDNMYLIAASLKDQELQCIIAMASTIAADDE</sequence>
<gene>
    <name evidence="1" type="ORF">GMARGA_LOCUS30365</name>
</gene>